<evidence type="ECO:0000313" key="2">
    <source>
        <dbReference type="EMBL" id="RYR57705.1"/>
    </source>
</evidence>
<accession>A0A445D3F7</accession>
<name>A0A445D3F7_ARAHY</name>
<reference evidence="2 3" key="1">
    <citation type="submission" date="2019-01" db="EMBL/GenBank/DDBJ databases">
        <title>Sequencing of cultivated peanut Arachis hypogaea provides insights into genome evolution and oil improvement.</title>
        <authorList>
            <person name="Chen X."/>
        </authorList>
    </citation>
    <scope>NUCLEOTIDE SEQUENCE [LARGE SCALE GENOMIC DNA]</scope>
    <source>
        <strain evidence="3">cv. Fuhuasheng</strain>
        <tissue evidence="2">Leaves</tissue>
    </source>
</reference>
<protein>
    <submittedName>
        <fullName evidence="2">Uncharacterized protein</fullName>
    </submittedName>
</protein>
<dbReference type="EMBL" id="SDMP01000005">
    <property type="protein sequence ID" value="RYR57705.1"/>
    <property type="molecule type" value="Genomic_DNA"/>
</dbReference>
<feature type="coiled-coil region" evidence="1">
    <location>
        <begin position="32"/>
        <end position="59"/>
    </location>
</feature>
<gene>
    <name evidence="2" type="ORF">Ahy_A05g023408</name>
</gene>
<evidence type="ECO:0000313" key="3">
    <source>
        <dbReference type="Proteomes" id="UP000289738"/>
    </source>
</evidence>
<proteinExistence type="predicted"/>
<sequence>MKKGKKGAGDGEAHKYVAKYREEFERCVAEVAESVKEALQSLNDKRKGSEAALEKADSKKLKICDENTVRLVIEEFSSEVKPDEDGSQ</sequence>
<dbReference type="AlphaFoldDB" id="A0A445D3F7"/>
<keyword evidence="1" id="KW-0175">Coiled coil</keyword>
<evidence type="ECO:0000256" key="1">
    <source>
        <dbReference type="SAM" id="Coils"/>
    </source>
</evidence>
<organism evidence="2 3">
    <name type="scientific">Arachis hypogaea</name>
    <name type="common">Peanut</name>
    <dbReference type="NCBI Taxonomy" id="3818"/>
    <lineage>
        <taxon>Eukaryota</taxon>
        <taxon>Viridiplantae</taxon>
        <taxon>Streptophyta</taxon>
        <taxon>Embryophyta</taxon>
        <taxon>Tracheophyta</taxon>
        <taxon>Spermatophyta</taxon>
        <taxon>Magnoliopsida</taxon>
        <taxon>eudicotyledons</taxon>
        <taxon>Gunneridae</taxon>
        <taxon>Pentapetalae</taxon>
        <taxon>rosids</taxon>
        <taxon>fabids</taxon>
        <taxon>Fabales</taxon>
        <taxon>Fabaceae</taxon>
        <taxon>Papilionoideae</taxon>
        <taxon>50 kb inversion clade</taxon>
        <taxon>dalbergioids sensu lato</taxon>
        <taxon>Dalbergieae</taxon>
        <taxon>Pterocarpus clade</taxon>
        <taxon>Arachis</taxon>
    </lineage>
</organism>
<dbReference type="Proteomes" id="UP000289738">
    <property type="component" value="Chromosome A05"/>
</dbReference>
<comment type="caution">
    <text evidence="2">The sequence shown here is derived from an EMBL/GenBank/DDBJ whole genome shotgun (WGS) entry which is preliminary data.</text>
</comment>
<keyword evidence="3" id="KW-1185">Reference proteome</keyword>